<dbReference type="OrthoDB" id="6111at2157"/>
<dbReference type="RefSeq" id="WP_090383984.1">
    <property type="nucleotide sequence ID" value="NZ_FNLC01000003.1"/>
</dbReference>
<dbReference type="GO" id="GO:0046872">
    <property type="term" value="F:metal ion binding"/>
    <property type="evidence" value="ECO:0007669"/>
    <property type="project" value="UniProtKB-KW"/>
</dbReference>
<dbReference type="GO" id="GO:0004493">
    <property type="term" value="F:methylmalonyl-CoA epimerase activity"/>
    <property type="evidence" value="ECO:0007669"/>
    <property type="project" value="TreeGrafter"/>
</dbReference>
<dbReference type="AlphaFoldDB" id="A0A1H1I2B1"/>
<keyword evidence="4" id="KW-1185">Reference proteome</keyword>
<dbReference type="EMBL" id="FNLC01000003">
    <property type="protein sequence ID" value="SDR31800.1"/>
    <property type="molecule type" value="Genomic_DNA"/>
</dbReference>
<dbReference type="InterPro" id="IPR037523">
    <property type="entry name" value="VOC_core"/>
</dbReference>
<keyword evidence="3" id="KW-0560">Oxidoreductase</keyword>
<dbReference type="Pfam" id="PF00903">
    <property type="entry name" value="Glyoxalase"/>
    <property type="match status" value="1"/>
</dbReference>
<dbReference type="PROSITE" id="PS51819">
    <property type="entry name" value="VOC"/>
    <property type="match status" value="1"/>
</dbReference>
<dbReference type="PANTHER" id="PTHR43048:SF6">
    <property type="entry name" value="BLR8189 PROTEIN"/>
    <property type="match status" value="1"/>
</dbReference>
<dbReference type="GO" id="GO:0046491">
    <property type="term" value="P:L-methylmalonyl-CoA metabolic process"/>
    <property type="evidence" value="ECO:0007669"/>
    <property type="project" value="TreeGrafter"/>
</dbReference>
<dbReference type="STRING" id="1095778.SAMN04489842_3254"/>
<gene>
    <name evidence="3" type="ORF">SAMN04489842_3254</name>
</gene>
<dbReference type="Gene3D" id="3.10.180.10">
    <property type="entry name" value="2,3-Dihydroxybiphenyl 1,2-Dioxygenase, domain 1"/>
    <property type="match status" value="1"/>
</dbReference>
<keyword evidence="3" id="KW-0223">Dioxygenase</keyword>
<dbReference type="PANTHER" id="PTHR43048">
    <property type="entry name" value="METHYLMALONYL-COA EPIMERASE"/>
    <property type="match status" value="1"/>
</dbReference>
<reference evidence="4" key="1">
    <citation type="submission" date="2016-10" db="EMBL/GenBank/DDBJ databases">
        <authorList>
            <person name="Varghese N."/>
            <person name="Submissions S."/>
        </authorList>
    </citation>
    <scope>NUCLEOTIDE SEQUENCE [LARGE SCALE GENOMIC DNA]</scope>
    <source>
        <strain evidence="4">DSM 24767</strain>
    </source>
</reference>
<evidence type="ECO:0000313" key="3">
    <source>
        <dbReference type="EMBL" id="SDR31800.1"/>
    </source>
</evidence>
<evidence type="ECO:0000259" key="2">
    <source>
        <dbReference type="PROSITE" id="PS51819"/>
    </source>
</evidence>
<evidence type="ECO:0000256" key="1">
    <source>
        <dbReference type="ARBA" id="ARBA00022723"/>
    </source>
</evidence>
<feature type="domain" description="VOC" evidence="2">
    <location>
        <begin position="12"/>
        <end position="155"/>
    </location>
</feature>
<protein>
    <submittedName>
        <fullName evidence="3">Catechol 2,3-dioxygenase</fullName>
    </submittedName>
</protein>
<name>A0A1H1I2B1_NATTX</name>
<dbReference type="InterPro" id="IPR004360">
    <property type="entry name" value="Glyas_Fos-R_dOase_dom"/>
</dbReference>
<dbReference type="GO" id="GO:0051213">
    <property type="term" value="F:dioxygenase activity"/>
    <property type="evidence" value="ECO:0007669"/>
    <property type="project" value="UniProtKB-KW"/>
</dbReference>
<proteinExistence type="predicted"/>
<accession>A0A1H1I2B1</accession>
<evidence type="ECO:0000313" key="4">
    <source>
        <dbReference type="Proteomes" id="UP000198848"/>
    </source>
</evidence>
<dbReference type="InterPro" id="IPR051785">
    <property type="entry name" value="MMCE/EMCE_epimerase"/>
</dbReference>
<organism evidence="3 4">
    <name type="scientific">Natronobacterium texcoconense</name>
    <dbReference type="NCBI Taxonomy" id="1095778"/>
    <lineage>
        <taxon>Archaea</taxon>
        <taxon>Methanobacteriati</taxon>
        <taxon>Methanobacteriota</taxon>
        <taxon>Stenosarchaea group</taxon>
        <taxon>Halobacteria</taxon>
        <taxon>Halobacteriales</taxon>
        <taxon>Natrialbaceae</taxon>
        <taxon>Natronobacterium</taxon>
    </lineage>
</organism>
<keyword evidence="1" id="KW-0479">Metal-binding</keyword>
<dbReference type="SUPFAM" id="SSF54593">
    <property type="entry name" value="Glyoxalase/Bleomycin resistance protein/Dihydroxybiphenyl dioxygenase"/>
    <property type="match status" value="1"/>
</dbReference>
<dbReference type="Proteomes" id="UP000198848">
    <property type="component" value="Unassembled WGS sequence"/>
</dbReference>
<sequence length="167" mass="19007">MSDTQQRPQPRPFAHVGATVPDVEEAIDWYETTLGFDCIMGPQPVAGDGESHISRLCLDVLGEFEEVQIAHLGTGGRTALELFEFDEQEASDPEPKEEGYFHVCVIDPNIEELAAEIDDSGGEHHTEIWELFPDHHYRMTYCKDPWGNLLEIYTHSHERIYSNQGDY</sequence>
<dbReference type="InterPro" id="IPR029068">
    <property type="entry name" value="Glyas_Bleomycin-R_OHBP_Dase"/>
</dbReference>